<dbReference type="RefSeq" id="WP_189110708.1">
    <property type="nucleotide sequence ID" value="NZ_BMMV01000024.1"/>
</dbReference>
<evidence type="ECO:0000256" key="4">
    <source>
        <dbReference type="ARBA" id="ARBA00022692"/>
    </source>
</evidence>
<keyword evidence="3" id="KW-1003">Cell membrane</keyword>
<organism evidence="10 11">
    <name type="scientific">Streptomyces camponoticapitis</name>
    <dbReference type="NCBI Taxonomy" id="1616125"/>
    <lineage>
        <taxon>Bacteria</taxon>
        <taxon>Bacillati</taxon>
        <taxon>Actinomycetota</taxon>
        <taxon>Actinomycetes</taxon>
        <taxon>Kitasatosporales</taxon>
        <taxon>Streptomycetaceae</taxon>
        <taxon>Streptomyces</taxon>
    </lineage>
</organism>
<dbReference type="EMBL" id="BMMV01000024">
    <property type="protein sequence ID" value="GGK20164.1"/>
    <property type="molecule type" value="Genomic_DNA"/>
</dbReference>
<feature type="compositionally biased region" description="Gly residues" evidence="8">
    <location>
        <begin position="22"/>
        <end position="31"/>
    </location>
</feature>
<dbReference type="PANTHER" id="PTHR30193">
    <property type="entry name" value="ABC TRANSPORTER PERMEASE PROTEIN"/>
    <property type="match status" value="1"/>
</dbReference>
<evidence type="ECO:0000256" key="2">
    <source>
        <dbReference type="ARBA" id="ARBA00022448"/>
    </source>
</evidence>
<dbReference type="InterPro" id="IPR035906">
    <property type="entry name" value="MetI-like_sf"/>
</dbReference>
<dbReference type="InterPro" id="IPR000515">
    <property type="entry name" value="MetI-like"/>
</dbReference>
<protein>
    <submittedName>
        <fullName evidence="10">ABC transporter permease</fullName>
    </submittedName>
</protein>
<proteinExistence type="inferred from homology"/>
<keyword evidence="5 7" id="KW-1133">Transmembrane helix</keyword>
<reference evidence="11" key="1">
    <citation type="journal article" date="2019" name="Int. J. Syst. Evol. Microbiol.">
        <title>The Global Catalogue of Microorganisms (GCM) 10K type strain sequencing project: providing services to taxonomists for standard genome sequencing and annotation.</title>
        <authorList>
            <consortium name="The Broad Institute Genomics Platform"/>
            <consortium name="The Broad Institute Genome Sequencing Center for Infectious Disease"/>
            <person name="Wu L."/>
            <person name="Ma J."/>
        </authorList>
    </citation>
    <scope>NUCLEOTIDE SEQUENCE [LARGE SCALE GENOMIC DNA]</scope>
    <source>
        <strain evidence="11">CGMCC 4.7275</strain>
    </source>
</reference>
<evidence type="ECO:0000259" key="9">
    <source>
        <dbReference type="PROSITE" id="PS50928"/>
    </source>
</evidence>
<feature type="region of interest" description="Disordered" evidence="8">
    <location>
        <begin position="1"/>
        <end position="33"/>
    </location>
</feature>
<evidence type="ECO:0000313" key="10">
    <source>
        <dbReference type="EMBL" id="GGK20164.1"/>
    </source>
</evidence>
<accession>A0ABQ2EQR5</accession>
<dbReference type="PROSITE" id="PS50928">
    <property type="entry name" value="ABC_TM1"/>
    <property type="match status" value="1"/>
</dbReference>
<evidence type="ECO:0000256" key="7">
    <source>
        <dbReference type="RuleBase" id="RU363032"/>
    </source>
</evidence>
<keyword evidence="6 7" id="KW-0472">Membrane</keyword>
<dbReference type="InterPro" id="IPR051393">
    <property type="entry name" value="ABC_transporter_permease"/>
</dbReference>
<sequence>MATSTPAARTDGQPPPPPDGSAGKGGAGRDGAAGQSRRNILHRLDVRAVPYAFIAPFFLIFGAFGLYPLIYTFWISLHRVELSTMDMMEWRGLANFTELIDDDRFWNALTNTFTIGVISTVPQLLMALGLAHLLNYRLRGSTFFRVAVLTPYATSIAAAALVFTMLFERDFGMINWGLSFFGIENVDWENQKWPAQFAISAIVIWRWTGYNALLYLAAMQAIPRDLYEAAAIDGASRWQQFRQVTVPGISATIVFTIVLSTIGATQLFGEPLIFGQGPNGISGGADNQYQTLGLLLYEEGWKNYQMGRAATIAWAMFLILVLVFVLQRVVTGFKARRPARAAAAPQKKAESTPSATS</sequence>
<feature type="domain" description="ABC transmembrane type-1" evidence="9">
    <location>
        <begin position="109"/>
        <end position="327"/>
    </location>
</feature>
<comment type="caution">
    <text evidence="10">The sequence shown here is derived from an EMBL/GenBank/DDBJ whole genome shotgun (WGS) entry which is preliminary data.</text>
</comment>
<keyword evidence="2 7" id="KW-0813">Transport</keyword>
<feature type="transmembrane region" description="Helical" evidence="7">
    <location>
        <begin position="197"/>
        <end position="218"/>
    </location>
</feature>
<feature type="transmembrane region" description="Helical" evidence="7">
    <location>
        <begin position="311"/>
        <end position="330"/>
    </location>
</feature>
<dbReference type="Proteomes" id="UP000660265">
    <property type="component" value="Unassembled WGS sequence"/>
</dbReference>
<comment type="similarity">
    <text evidence="7">Belongs to the binding-protein-dependent transport system permease family.</text>
</comment>
<dbReference type="PANTHER" id="PTHR30193:SF37">
    <property type="entry name" value="INNER MEMBRANE ABC TRANSPORTER PERMEASE PROTEIN YCJO"/>
    <property type="match status" value="1"/>
</dbReference>
<evidence type="ECO:0000256" key="3">
    <source>
        <dbReference type="ARBA" id="ARBA00022475"/>
    </source>
</evidence>
<dbReference type="Pfam" id="PF00528">
    <property type="entry name" value="BPD_transp_1"/>
    <property type="match status" value="1"/>
</dbReference>
<dbReference type="SUPFAM" id="SSF161098">
    <property type="entry name" value="MetI-like"/>
    <property type="match status" value="1"/>
</dbReference>
<evidence type="ECO:0000256" key="6">
    <source>
        <dbReference type="ARBA" id="ARBA00023136"/>
    </source>
</evidence>
<evidence type="ECO:0000256" key="5">
    <source>
        <dbReference type="ARBA" id="ARBA00022989"/>
    </source>
</evidence>
<feature type="transmembrane region" description="Helical" evidence="7">
    <location>
        <begin position="246"/>
        <end position="268"/>
    </location>
</feature>
<evidence type="ECO:0000313" key="11">
    <source>
        <dbReference type="Proteomes" id="UP000660265"/>
    </source>
</evidence>
<name>A0ABQ2EQR5_9ACTN</name>
<gene>
    <name evidence="10" type="ORF">GCM10011583_60070</name>
</gene>
<keyword evidence="11" id="KW-1185">Reference proteome</keyword>
<feature type="transmembrane region" description="Helical" evidence="7">
    <location>
        <begin position="48"/>
        <end position="77"/>
    </location>
</feature>
<dbReference type="Gene3D" id="1.10.3720.10">
    <property type="entry name" value="MetI-like"/>
    <property type="match status" value="1"/>
</dbReference>
<comment type="subcellular location">
    <subcellularLocation>
        <location evidence="1 7">Cell membrane</location>
        <topology evidence="1 7">Multi-pass membrane protein</topology>
    </subcellularLocation>
</comment>
<keyword evidence="4 7" id="KW-0812">Transmembrane</keyword>
<dbReference type="CDD" id="cd06261">
    <property type="entry name" value="TM_PBP2"/>
    <property type="match status" value="1"/>
</dbReference>
<evidence type="ECO:0000256" key="8">
    <source>
        <dbReference type="SAM" id="MobiDB-lite"/>
    </source>
</evidence>
<feature type="transmembrane region" description="Helical" evidence="7">
    <location>
        <begin position="113"/>
        <end position="134"/>
    </location>
</feature>
<feature type="compositionally biased region" description="Low complexity" evidence="8">
    <location>
        <begin position="1"/>
        <end position="12"/>
    </location>
</feature>
<evidence type="ECO:0000256" key="1">
    <source>
        <dbReference type="ARBA" id="ARBA00004651"/>
    </source>
</evidence>
<feature type="transmembrane region" description="Helical" evidence="7">
    <location>
        <begin position="146"/>
        <end position="167"/>
    </location>
</feature>